<gene>
    <name evidence="8" type="ORF">GCM10007103_04040</name>
</gene>
<reference evidence="8" key="1">
    <citation type="journal article" date="2014" name="Int. J. Syst. Evol. Microbiol.">
        <title>Complete genome sequence of Corynebacterium casei LMG S-19264T (=DSM 44701T), isolated from a smear-ripened cheese.</title>
        <authorList>
            <consortium name="US DOE Joint Genome Institute (JGI-PGF)"/>
            <person name="Walter F."/>
            <person name="Albersmeier A."/>
            <person name="Kalinowski J."/>
            <person name="Ruckert C."/>
        </authorList>
    </citation>
    <scope>NUCLEOTIDE SEQUENCE</scope>
    <source>
        <strain evidence="8">KCTC 12719</strain>
    </source>
</reference>
<evidence type="ECO:0000256" key="4">
    <source>
        <dbReference type="ARBA" id="ARBA00032108"/>
    </source>
</evidence>
<sequence length="278" mass="31802">MKFNYKLLILLLLLATASCNTTKKIFGGKDKQNKERTVQRRTDSGRNANESTPAEREHNVRENLPKSAYTDKVAYYIDTYAPIAQEEMQIYKIPASITLAQGILESGAGVGELTRKANNHFGIKCHGWKGGQVFHDDDRSQECFRKYNDAKYSFRDHSLFLTERKRYAALFELRPDDYKGWAKGLKAAGYATDRAYPAKLISLIERYQLHRYDAEVLGNEFIVYEEKGRTSERHVVQKGDTLYSIARKYNTSVEQLQKNNNLTGSTISIGQTLYVTPM</sequence>
<dbReference type="InterPro" id="IPR036779">
    <property type="entry name" value="LysM_dom_sf"/>
</dbReference>
<accession>A0A918VV42</accession>
<dbReference type="InterPro" id="IPR002901">
    <property type="entry name" value="MGlyc_endo_b_GlcNAc-like_dom"/>
</dbReference>
<evidence type="ECO:0000256" key="2">
    <source>
        <dbReference type="ARBA" id="ARBA00022638"/>
    </source>
</evidence>
<feature type="compositionally biased region" description="Basic and acidic residues" evidence="5">
    <location>
        <begin position="27"/>
        <end position="44"/>
    </location>
</feature>
<dbReference type="Gene3D" id="3.10.350.10">
    <property type="entry name" value="LysM domain"/>
    <property type="match status" value="1"/>
</dbReference>
<organism evidence="8 9">
    <name type="scientific">Salinimicrobium marinum</name>
    <dbReference type="NCBI Taxonomy" id="680283"/>
    <lineage>
        <taxon>Bacteria</taxon>
        <taxon>Pseudomonadati</taxon>
        <taxon>Bacteroidota</taxon>
        <taxon>Flavobacteriia</taxon>
        <taxon>Flavobacteriales</taxon>
        <taxon>Flavobacteriaceae</taxon>
        <taxon>Salinimicrobium</taxon>
    </lineage>
</organism>
<protein>
    <recommendedName>
        <fullName evidence="4">Peptidoglycan hydrolase</fullName>
    </recommendedName>
</protein>
<feature type="compositionally biased region" description="Basic and acidic residues" evidence="5">
    <location>
        <begin position="53"/>
        <end position="63"/>
    </location>
</feature>
<dbReference type="SUPFAM" id="SSF54106">
    <property type="entry name" value="LysM domain"/>
    <property type="match status" value="1"/>
</dbReference>
<keyword evidence="9" id="KW-1185">Reference proteome</keyword>
<evidence type="ECO:0000256" key="6">
    <source>
        <dbReference type="SAM" id="SignalP"/>
    </source>
</evidence>
<dbReference type="InterPro" id="IPR018392">
    <property type="entry name" value="LysM"/>
</dbReference>
<evidence type="ECO:0000259" key="7">
    <source>
        <dbReference type="PROSITE" id="PS51782"/>
    </source>
</evidence>
<comment type="caution">
    <text evidence="8">The sequence shown here is derived from an EMBL/GenBank/DDBJ whole genome shotgun (WGS) entry which is preliminary data.</text>
</comment>
<dbReference type="SMART" id="SM00047">
    <property type="entry name" value="LYZ2"/>
    <property type="match status" value="1"/>
</dbReference>
<proteinExistence type="predicted"/>
<dbReference type="GO" id="GO:0031640">
    <property type="term" value="P:killing of cells of another organism"/>
    <property type="evidence" value="ECO:0007669"/>
    <property type="project" value="UniProtKB-KW"/>
</dbReference>
<dbReference type="RefSeq" id="WP_189602962.1">
    <property type="nucleotide sequence ID" value="NZ_BMXB01000001.1"/>
</dbReference>
<reference evidence="8" key="2">
    <citation type="submission" date="2020-09" db="EMBL/GenBank/DDBJ databases">
        <authorList>
            <person name="Sun Q."/>
            <person name="Kim S."/>
        </authorList>
    </citation>
    <scope>NUCLEOTIDE SEQUENCE</scope>
    <source>
        <strain evidence="8">KCTC 12719</strain>
    </source>
</reference>
<dbReference type="GO" id="GO:0004040">
    <property type="term" value="F:amidase activity"/>
    <property type="evidence" value="ECO:0007669"/>
    <property type="project" value="InterPro"/>
</dbReference>
<keyword evidence="1" id="KW-0929">Antimicrobial</keyword>
<dbReference type="PANTHER" id="PTHR33308:SF9">
    <property type="entry name" value="PEPTIDOGLYCAN HYDROLASE FLGJ"/>
    <property type="match status" value="1"/>
</dbReference>
<keyword evidence="2" id="KW-0081">Bacteriolytic enzyme</keyword>
<evidence type="ECO:0000313" key="9">
    <source>
        <dbReference type="Proteomes" id="UP000610456"/>
    </source>
</evidence>
<dbReference type="PROSITE" id="PS51782">
    <property type="entry name" value="LYSM"/>
    <property type="match status" value="1"/>
</dbReference>
<evidence type="ECO:0000256" key="3">
    <source>
        <dbReference type="ARBA" id="ARBA00022801"/>
    </source>
</evidence>
<dbReference type="AlphaFoldDB" id="A0A918VV42"/>
<keyword evidence="3" id="KW-0378">Hydrolase</keyword>
<feature type="signal peptide" evidence="6">
    <location>
        <begin position="1"/>
        <end position="20"/>
    </location>
</feature>
<evidence type="ECO:0000256" key="5">
    <source>
        <dbReference type="SAM" id="MobiDB-lite"/>
    </source>
</evidence>
<evidence type="ECO:0000256" key="1">
    <source>
        <dbReference type="ARBA" id="ARBA00022529"/>
    </source>
</evidence>
<dbReference type="Pfam" id="PF01832">
    <property type="entry name" value="Glucosaminidase"/>
    <property type="match status" value="1"/>
</dbReference>
<evidence type="ECO:0000313" key="8">
    <source>
        <dbReference type="EMBL" id="GHA25972.1"/>
    </source>
</evidence>
<dbReference type="SMART" id="SM00257">
    <property type="entry name" value="LysM"/>
    <property type="match status" value="1"/>
</dbReference>
<dbReference type="Gene3D" id="1.10.530.10">
    <property type="match status" value="1"/>
</dbReference>
<feature type="region of interest" description="Disordered" evidence="5">
    <location>
        <begin position="26"/>
        <end position="63"/>
    </location>
</feature>
<name>A0A918VV42_9FLAO</name>
<dbReference type="PANTHER" id="PTHR33308">
    <property type="entry name" value="PEPTIDOGLYCAN HYDROLASE FLGJ"/>
    <property type="match status" value="1"/>
</dbReference>
<dbReference type="InterPro" id="IPR051056">
    <property type="entry name" value="Glycosyl_Hydrolase_73"/>
</dbReference>
<feature type="domain" description="LysM" evidence="7">
    <location>
        <begin position="232"/>
        <end position="275"/>
    </location>
</feature>
<feature type="chain" id="PRO_5038123675" description="Peptidoglycan hydrolase" evidence="6">
    <location>
        <begin position="21"/>
        <end position="278"/>
    </location>
</feature>
<dbReference type="GO" id="GO:0042742">
    <property type="term" value="P:defense response to bacterium"/>
    <property type="evidence" value="ECO:0007669"/>
    <property type="project" value="UniProtKB-KW"/>
</dbReference>
<dbReference type="Proteomes" id="UP000610456">
    <property type="component" value="Unassembled WGS sequence"/>
</dbReference>
<dbReference type="PROSITE" id="PS51257">
    <property type="entry name" value="PROKAR_LIPOPROTEIN"/>
    <property type="match status" value="1"/>
</dbReference>
<dbReference type="Pfam" id="PF01476">
    <property type="entry name" value="LysM"/>
    <property type="match status" value="1"/>
</dbReference>
<keyword evidence="6" id="KW-0732">Signal</keyword>
<dbReference type="CDD" id="cd00118">
    <property type="entry name" value="LysM"/>
    <property type="match status" value="1"/>
</dbReference>
<dbReference type="EMBL" id="BMXB01000001">
    <property type="protein sequence ID" value="GHA25972.1"/>
    <property type="molecule type" value="Genomic_DNA"/>
</dbReference>